<sequence>AGRPTAEPPTAPRASATTSGDDTVDEDLREAAPREEDLAIPGYESLSASQVVPRLAGLTPEQLEAVRRYELAHRHRRTVLGRIEQLAGRPAEES</sequence>
<dbReference type="Proteomes" id="UP001589788">
    <property type="component" value="Unassembled WGS sequence"/>
</dbReference>
<keyword evidence="3" id="KW-1185">Reference proteome</keyword>
<dbReference type="EMBL" id="JBHLYQ010000223">
    <property type="protein sequence ID" value="MFC0083024.1"/>
    <property type="molecule type" value="Genomic_DNA"/>
</dbReference>
<evidence type="ECO:0000313" key="3">
    <source>
        <dbReference type="Proteomes" id="UP001589788"/>
    </source>
</evidence>
<feature type="compositionally biased region" description="Pro residues" evidence="1">
    <location>
        <begin position="1"/>
        <end position="11"/>
    </location>
</feature>
<gene>
    <name evidence="2" type="ORF">ACFFRE_12890</name>
</gene>
<organism evidence="2 3">
    <name type="scientific">Aciditerrimonas ferrireducens</name>
    <dbReference type="NCBI Taxonomy" id="667306"/>
    <lineage>
        <taxon>Bacteria</taxon>
        <taxon>Bacillati</taxon>
        <taxon>Actinomycetota</taxon>
        <taxon>Acidimicrobiia</taxon>
        <taxon>Acidimicrobiales</taxon>
        <taxon>Acidimicrobiaceae</taxon>
        <taxon>Aciditerrimonas</taxon>
    </lineage>
</organism>
<evidence type="ECO:0000313" key="2">
    <source>
        <dbReference type="EMBL" id="MFC0083024.1"/>
    </source>
</evidence>
<reference evidence="2 3" key="1">
    <citation type="submission" date="2024-09" db="EMBL/GenBank/DDBJ databases">
        <authorList>
            <person name="Sun Q."/>
            <person name="Mori K."/>
        </authorList>
    </citation>
    <scope>NUCLEOTIDE SEQUENCE [LARGE SCALE GENOMIC DNA]</scope>
    <source>
        <strain evidence="2 3">JCM 15389</strain>
    </source>
</reference>
<evidence type="ECO:0000256" key="1">
    <source>
        <dbReference type="SAM" id="MobiDB-lite"/>
    </source>
</evidence>
<proteinExistence type="predicted"/>
<feature type="region of interest" description="Disordered" evidence="1">
    <location>
        <begin position="1"/>
        <end position="25"/>
    </location>
</feature>
<feature type="non-terminal residue" evidence="2">
    <location>
        <position position="1"/>
    </location>
</feature>
<comment type="caution">
    <text evidence="2">The sequence shown here is derived from an EMBL/GenBank/DDBJ whole genome shotgun (WGS) entry which is preliminary data.</text>
</comment>
<accession>A0ABV6C9Q6</accession>
<name>A0ABV6C9Q6_9ACTN</name>
<protein>
    <submittedName>
        <fullName evidence="2">Uncharacterized protein</fullName>
    </submittedName>
</protein>